<feature type="compositionally biased region" description="Polar residues" evidence="1">
    <location>
        <begin position="87"/>
        <end position="96"/>
    </location>
</feature>
<evidence type="ECO:0000313" key="3">
    <source>
        <dbReference type="Proteomes" id="UP001374535"/>
    </source>
</evidence>
<organism evidence="2 3">
    <name type="scientific">Vigna mungo</name>
    <name type="common">Black gram</name>
    <name type="synonym">Phaseolus mungo</name>
    <dbReference type="NCBI Taxonomy" id="3915"/>
    <lineage>
        <taxon>Eukaryota</taxon>
        <taxon>Viridiplantae</taxon>
        <taxon>Streptophyta</taxon>
        <taxon>Embryophyta</taxon>
        <taxon>Tracheophyta</taxon>
        <taxon>Spermatophyta</taxon>
        <taxon>Magnoliopsida</taxon>
        <taxon>eudicotyledons</taxon>
        <taxon>Gunneridae</taxon>
        <taxon>Pentapetalae</taxon>
        <taxon>rosids</taxon>
        <taxon>fabids</taxon>
        <taxon>Fabales</taxon>
        <taxon>Fabaceae</taxon>
        <taxon>Papilionoideae</taxon>
        <taxon>50 kb inversion clade</taxon>
        <taxon>NPAAA clade</taxon>
        <taxon>indigoferoid/millettioid clade</taxon>
        <taxon>Phaseoleae</taxon>
        <taxon>Vigna</taxon>
    </lineage>
</organism>
<name>A0AAQ3N578_VIGMU</name>
<feature type="compositionally biased region" description="Polar residues" evidence="1">
    <location>
        <begin position="44"/>
        <end position="63"/>
    </location>
</feature>
<sequence>MASKISAQRRKSEKWLLPQTRSRGSQKNGFRNPRSTQEVRKMTLASSRSGGSQENGFRNPRSTQEVRKMTPASKLLGGKSGKWLQKSPLNVRSQKNDSCLKAARGEVRKMASEIPAQCRKSEK</sequence>
<proteinExistence type="predicted"/>
<evidence type="ECO:0000256" key="1">
    <source>
        <dbReference type="SAM" id="MobiDB-lite"/>
    </source>
</evidence>
<reference evidence="2 3" key="1">
    <citation type="journal article" date="2023" name="Life. Sci Alliance">
        <title>Evolutionary insights into 3D genome organization and epigenetic landscape of Vigna mungo.</title>
        <authorList>
            <person name="Junaid A."/>
            <person name="Singh B."/>
            <person name="Bhatia S."/>
        </authorList>
    </citation>
    <scope>NUCLEOTIDE SEQUENCE [LARGE SCALE GENOMIC DNA]</scope>
    <source>
        <strain evidence="2">Urdbean</strain>
    </source>
</reference>
<keyword evidence="3" id="KW-1185">Reference proteome</keyword>
<dbReference type="Proteomes" id="UP001374535">
    <property type="component" value="Chromosome 7"/>
</dbReference>
<protein>
    <submittedName>
        <fullName evidence="2">Uncharacterized protein</fullName>
    </submittedName>
</protein>
<evidence type="ECO:0000313" key="2">
    <source>
        <dbReference type="EMBL" id="WVZ02635.1"/>
    </source>
</evidence>
<accession>A0AAQ3N578</accession>
<dbReference type="EMBL" id="CP144694">
    <property type="protein sequence ID" value="WVZ02635.1"/>
    <property type="molecule type" value="Genomic_DNA"/>
</dbReference>
<gene>
    <name evidence="2" type="ORF">V8G54_023441</name>
</gene>
<feature type="compositionally biased region" description="Polar residues" evidence="1">
    <location>
        <begin position="19"/>
        <end position="36"/>
    </location>
</feature>
<dbReference type="AlphaFoldDB" id="A0AAQ3N578"/>
<feature type="region of interest" description="Disordered" evidence="1">
    <location>
        <begin position="1"/>
        <end position="96"/>
    </location>
</feature>